<accession>A0AAV9PYP5</accession>
<keyword evidence="3" id="KW-1185">Reference proteome</keyword>
<dbReference type="EMBL" id="JAXLQG010000015">
    <property type="protein sequence ID" value="KAK5532244.1"/>
    <property type="molecule type" value="Genomic_DNA"/>
</dbReference>
<comment type="caution">
    <text evidence="2">The sequence shown here is derived from an EMBL/GenBank/DDBJ whole genome shotgun (WGS) entry which is preliminary data.</text>
</comment>
<evidence type="ECO:0000313" key="3">
    <source>
        <dbReference type="Proteomes" id="UP001345827"/>
    </source>
</evidence>
<gene>
    <name evidence="2" type="ORF">LTR25_007776</name>
</gene>
<evidence type="ECO:0000256" key="1">
    <source>
        <dbReference type="SAM" id="MobiDB-lite"/>
    </source>
</evidence>
<sequence length="265" mass="30001">MVNITFGDPATDTAAVRTFPEPEKTGVVPRTDVGSLRPSVSGSERRYRSLSSTSTNDDQVSPGAVHRQSILSRLKNILHKAKYRLGRQSRERHPYFEHFTGDKGVWKALRTIVRKVIHPGIVPKEPPYELHVPPNNVCDKGTQGFKGMVETGSRGYSLIRESVVSDLFETYVPIERFSTQQRDFVMQLPGIHEDSGYLQVLGGIILEGYHPDTPHVMFHPEFYVVPDTDMEYDFLVGIPNFGAPQILRLNRPQLTTDCWWKVRPG</sequence>
<reference evidence="2 3" key="1">
    <citation type="submission" date="2023-06" db="EMBL/GenBank/DDBJ databases">
        <title>Black Yeasts Isolated from many extreme environments.</title>
        <authorList>
            <person name="Coleine C."/>
            <person name="Stajich J.E."/>
            <person name="Selbmann L."/>
        </authorList>
    </citation>
    <scope>NUCLEOTIDE SEQUENCE [LARGE SCALE GENOMIC DNA]</scope>
    <source>
        <strain evidence="2 3">CCFEE 5887</strain>
    </source>
</reference>
<protein>
    <submittedName>
        <fullName evidence="2">Uncharacterized protein</fullName>
    </submittedName>
</protein>
<organism evidence="2 3">
    <name type="scientific">Vermiconidia calcicola</name>
    <dbReference type="NCBI Taxonomy" id="1690605"/>
    <lineage>
        <taxon>Eukaryota</taxon>
        <taxon>Fungi</taxon>
        <taxon>Dikarya</taxon>
        <taxon>Ascomycota</taxon>
        <taxon>Pezizomycotina</taxon>
        <taxon>Dothideomycetes</taxon>
        <taxon>Dothideomycetidae</taxon>
        <taxon>Mycosphaerellales</taxon>
        <taxon>Extremaceae</taxon>
        <taxon>Vermiconidia</taxon>
    </lineage>
</organism>
<dbReference type="Proteomes" id="UP001345827">
    <property type="component" value="Unassembled WGS sequence"/>
</dbReference>
<feature type="region of interest" description="Disordered" evidence="1">
    <location>
        <begin position="23"/>
        <end position="64"/>
    </location>
</feature>
<name>A0AAV9PYP5_9PEZI</name>
<evidence type="ECO:0000313" key="2">
    <source>
        <dbReference type="EMBL" id="KAK5532244.1"/>
    </source>
</evidence>
<dbReference type="AlphaFoldDB" id="A0AAV9PYP5"/>
<feature type="compositionally biased region" description="Polar residues" evidence="1">
    <location>
        <begin position="49"/>
        <end position="59"/>
    </location>
</feature>
<proteinExistence type="predicted"/>